<dbReference type="AlphaFoldDB" id="A0A816TIA0"/>
<organism evidence="1">
    <name type="scientific">Brassica napus</name>
    <name type="common">Rape</name>
    <dbReference type="NCBI Taxonomy" id="3708"/>
    <lineage>
        <taxon>Eukaryota</taxon>
        <taxon>Viridiplantae</taxon>
        <taxon>Streptophyta</taxon>
        <taxon>Embryophyta</taxon>
        <taxon>Tracheophyta</taxon>
        <taxon>Spermatophyta</taxon>
        <taxon>Magnoliopsida</taxon>
        <taxon>eudicotyledons</taxon>
        <taxon>Gunneridae</taxon>
        <taxon>Pentapetalae</taxon>
        <taxon>rosids</taxon>
        <taxon>malvids</taxon>
        <taxon>Brassicales</taxon>
        <taxon>Brassicaceae</taxon>
        <taxon>Brassiceae</taxon>
        <taxon>Brassica</taxon>
    </lineage>
</organism>
<name>A0A816TIA0_BRANA</name>
<gene>
    <name evidence="1" type="ORF">DARMORV10_A05P23090.1</name>
</gene>
<evidence type="ECO:0000313" key="1">
    <source>
        <dbReference type="EMBL" id="CAF2098497.1"/>
    </source>
</evidence>
<dbReference type="EMBL" id="HG994359">
    <property type="protein sequence ID" value="CAF2098497.1"/>
    <property type="molecule type" value="Genomic_DNA"/>
</dbReference>
<protein>
    <submittedName>
        <fullName evidence="1">(rape) hypothetical protein</fullName>
    </submittedName>
</protein>
<sequence length="184" mass="20538">MQPQSGGKFCPKLNMGERPIENKYREGSGWGPAIHPGRMRNEAIWSANRFGPRRCLNRGLQHAPHGVPRHLRSQILKHGPSVTSQILNRIIGTAMVRGNVLVSLRTSRQLFHGQIRRLRTTSDSNMVDYAWRGEPGETLVEAHSYRTCKSLNRLGDGVAALLSHPTESRNSKWAILESRTGDAG</sequence>
<reference evidence="1" key="1">
    <citation type="submission" date="2021-01" db="EMBL/GenBank/DDBJ databases">
        <authorList>
            <consortium name="Genoscope - CEA"/>
            <person name="William W."/>
        </authorList>
    </citation>
    <scope>NUCLEOTIDE SEQUENCE</scope>
</reference>
<proteinExistence type="predicted"/>
<dbReference type="Proteomes" id="UP001295469">
    <property type="component" value="Chromosome A05"/>
</dbReference>
<accession>A0A816TIA0</accession>